<name>A0A838B8Y0_9HYPH</name>
<evidence type="ECO:0000313" key="1">
    <source>
        <dbReference type="EMBL" id="MBA1142895.1"/>
    </source>
</evidence>
<dbReference type="RefSeq" id="WP_181059935.1">
    <property type="nucleotide sequence ID" value="NZ_JACDTY010000011.1"/>
</dbReference>
<dbReference type="EMBL" id="JACDTY010000011">
    <property type="protein sequence ID" value="MBA1142895.1"/>
    <property type="molecule type" value="Genomic_DNA"/>
</dbReference>
<protein>
    <submittedName>
        <fullName evidence="1">Uncharacterized protein</fullName>
    </submittedName>
</protein>
<sequence>MLAKRLHIQLMQWMPNNYSEACGHVHELEWYLWFEGRQAFSLFDKGPSDVVPLPGNFNDDAHPGVSAFRPMIYPLVVNNRFKVRLVAIERDGPQWLDPDDTAKGEFYIDLDTKYPPVSDWRIIASDPRNTTLSVEASFQLQWLDYVDTNEIPDTGVPRIIDKSNYPYPWGANVMVFEHWLGLGRKAALKLVDQNRASRREYWMINGNAARRMVQDVYRFNVNQLGVANDTISSLYVPKLTAGHVTVTLYEHDFGDSRFAQGARKGFGSVGLFNLRDAGFDDRVSSAEVVHTYPKVIHRDVPRAELRYSPAQDGPST</sequence>
<evidence type="ECO:0000313" key="2">
    <source>
        <dbReference type="Proteomes" id="UP000558284"/>
    </source>
</evidence>
<dbReference type="Gene3D" id="2.60.20.10">
    <property type="entry name" value="Crystallins"/>
    <property type="match status" value="1"/>
</dbReference>
<gene>
    <name evidence="1" type="ORF">H0241_21980</name>
</gene>
<dbReference type="Proteomes" id="UP000558284">
    <property type="component" value="Unassembled WGS sequence"/>
</dbReference>
<comment type="caution">
    <text evidence="1">The sequence shown here is derived from an EMBL/GenBank/DDBJ whole genome shotgun (WGS) entry which is preliminary data.</text>
</comment>
<keyword evidence="2" id="KW-1185">Reference proteome</keyword>
<organism evidence="1 2">
    <name type="scientific">Mesorhizobium neociceri</name>
    <dbReference type="NCBI Taxonomy" id="1307853"/>
    <lineage>
        <taxon>Bacteria</taxon>
        <taxon>Pseudomonadati</taxon>
        <taxon>Pseudomonadota</taxon>
        <taxon>Alphaproteobacteria</taxon>
        <taxon>Hyphomicrobiales</taxon>
        <taxon>Phyllobacteriaceae</taxon>
        <taxon>Mesorhizobium</taxon>
    </lineage>
</organism>
<dbReference type="AlphaFoldDB" id="A0A838B8Y0"/>
<accession>A0A838B8Y0</accession>
<reference evidence="1 2" key="1">
    <citation type="submission" date="2020-07" db="EMBL/GenBank/DDBJ databases">
        <title>Definition of the novel symbiovar canariense within Mesorhizobium novociceri, a new species of genus Mesorhizobium nodulating Cicer canariense in the Caldera de Taburiente National Park (La Palma, Canary Islands).</title>
        <authorList>
            <person name="Leon-Barrios M."/>
            <person name="Perez-Yepez J."/>
            <person name="Flores-Felix J.D."/>
            <person name="Ramirez-Baena M.H."/>
            <person name="Pulido-Suarez L."/>
            <person name="Igual J.M."/>
            <person name="Velazquez E."/>
            <person name="Peix A."/>
        </authorList>
    </citation>
    <scope>NUCLEOTIDE SEQUENCE [LARGE SCALE GENOMIC DNA]</scope>
    <source>
        <strain evidence="1 2">CCANP35</strain>
    </source>
</reference>
<proteinExistence type="predicted"/>